<sequence>MIWKILFPVERAVLLPLIFNAETMLPFLAEVVDEQRDAKCSKVIFDFSRLTFVEPVGVVVLSNVIEYFKTLGCKVSFKNHATETAGTKFLDDSLFFERYLGKRIFGGSVRSTTMPLRLIHSEQAQAYLLSDVMPWVGQRVGMRPESLDGVRVSLEEVLHNVQDHSGVRIGCTFAQYFPKKNQIQIAISDFGAGIPRVVRTREPSASDSAALRLACQEGFTTKSNVQNRGAGLPTLIKYVTQNNGGNVLIVSARGSLSAVPNPAGPPPYKITARATGGGYPGTLVRVTLRTDTLERVASDAEVEPFSW</sequence>
<dbReference type="Gene3D" id="3.30.750.24">
    <property type="entry name" value="STAS domain"/>
    <property type="match status" value="1"/>
</dbReference>
<organism evidence="2 3">
    <name type="scientific">Thiomonas delicata</name>
    <name type="common">Thiomonas cuprina</name>
    <dbReference type="NCBI Taxonomy" id="364030"/>
    <lineage>
        <taxon>Bacteria</taxon>
        <taxon>Pseudomonadati</taxon>
        <taxon>Pseudomonadota</taxon>
        <taxon>Betaproteobacteria</taxon>
        <taxon>Burkholderiales</taxon>
        <taxon>Thiomonas</taxon>
    </lineage>
</organism>
<accession>A0A238D3K1</accession>
<evidence type="ECO:0000313" key="2">
    <source>
        <dbReference type="EMBL" id="SBP87792.1"/>
    </source>
</evidence>
<dbReference type="RefSeq" id="WP_013104697.1">
    <property type="nucleotide sequence ID" value="NZ_LT592170.1"/>
</dbReference>
<evidence type="ECO:0000259" key="1">
    <source>
        <dbReference type="PROSITE" id="PS50801"/>
    </source>
</evidence>
<gene>
    <name evidence="2" type="ORF">THIARS_60505</name>
</gene>
<dbReference type="Gene3D" id="3.30.565.10">
    <property type="entry name" value="Histidine kinase-like ATPase, C-terminal domain"/>
    <property type="match status" value="1"/>
</dbReference>
<evidence type="ECO:0000313" key="3">
    <source>
        <dbReference type="Proteomes" id="UP000214566"/>
    </source>
</evidence>
<dbReference type="PROSITE" id="PS50801">
    <property type="entry name" value="STAS"/>
    <property type="match status" value="1"/>
</dbReference>
<dbReference type="OrthoDB" id="7778993at2"/>
<dbReference type="InterPro" id="IPR036890">
    <property type="entry name" value="HATPase_C_sf"/>
</dbReference>
<dbReference type="GO" id="GO:0016301">
    <property type="term" value="F:kinase activity"/>
    <property type="evidence" value="ECO:0007669"/>
    <property type="project" value="UniProtKB-KW"/>
</dbReference>
<dbReference type="SUPFAM" id="SSF55874">
    <property type="entry name" value="ATPase domain of HSP90 chaperone/DNA topoisomerase II/histidine kinase"/>
    <property type="match status" value="1"/>
</dbReference>
<proteinExistence type="predicted"/>
<name>A0A238D3K1_THIDL</name>
<dbReference type="AlphaFoldDB" id="A0A238D3K1"/>
<keyword evidence="2" id="KW-0418">Kinase</keyword>
<dbReference type="InterPro" id="IPR002645">
    <property type="entry name" value="STAS_dom"/>
</dbReference>
<keyword evidence="2" id="KW-0808">Transferase</keyword>
<feature type="domain" description="STAS" evidence="1">
    <location>
        <begin position="20"/>
        <end position="77"/>
    </location>
</feature>
<protein>
    <submittedName>
        <fullName evidence="2">Putative Signal transduction histidine kinase</fullName>
    </submittedName>
</protein>
<reference evidence="2 3" key="1">
    <citation type="submission" date="2016-06" db="EMBL/GenBank/DDBJ databases">
        <authorList>
            <person name="Kjaerup R.B."/>
            <person name="Dalgaard T.S."/>
            <person name="Juul-Madsen H.R."/>
        </authorList>
    </citation>
    <scope>NUCLEOTIDE SEQUENCE [LARGE SCALE GENOMIC DNA]</scope>
    <source>
        <strain evidence="2 3">DSM 16361</strain>
    </source>
</reference>
<dbReference type="EMBL" id="FLMQ01000055">
    <property type="protein sequence ID" value="SBP87792.1"/>
    <property type="molecule type" value="Genomic_DNA"/>
</dbReference>
<dbReference type="Proteomes" id="UP000214566">
    <property type="component" value="Unassembled WGS sequence"/>
</dbReference>
<dbReference type="InterPro" id="IPR036513">
    <property type="entry name" value="STAS_dom_sf"/>
</dbReference>
<keyword evidence="3" id="KW-1185">Reference proteome</keyword>